<feature type="region of interest" description="Disordered" evidence="1">
    <location>
        <begin position="40"/>
        <end position="90"/>
    </location>
</feature>
<feature type="compositionally biased region" description="Polar residues" evidence="1">
    <location>
        <begin position="70"/>
        <end position="87"/>
    </location>
</feature>
<evidence type="ECO:0000313" key="2">
    <source>
        <dbReference type="EMBL" id="RCN40223.1"/>
    </source>
</evidence>
<feature type="region of interest" description="Disordered" evidence="1">
    <location>
        <begin position="195"/>
        <end position="300"/>
    </location>
</feature>
<gene>
    <name evidence="2" type="ORF">ANCCAN_13822</name>
</gene>
<accession>A0A368G725</accession>
<feature type="compositionally biased region" description="Basic and acidic residues" evidence="1">
    <location>
        <begin position="199"/>
        <end position="284"/>
    </location>
</feature>
<comment type="caution">
    <text evidence="2">The sequence shown here is derived from an EMBL/GenBank/DDBJ whole genome shotgun (WGS) entry which is preliminary data.</text>
</comment>
<keyword evidence="3" id="KW-1185">Reference proteome</keyword>
<dbReference type="Proteomes" id="UP000252519">
    <property type="component" value="Unassembled WGS sequence"/>
</dbReference>
<sequence length="318" mass="35515">MALIPKATPMVGSVANVKVPRAEQQVISKEDVELIRKLVSATKDIESPKDAQSAQKSATPKLKPPRKNQAPPNTMKSSNSAETSPETSGVPVIKHHIKTPIQKGRVVEVQKGEVIDHTQSSSDFAKLNPTPEQSRIRTMHSTQHSRRDTVGKQVMFSIVNVQRTTKPPSIHETSPHPTLSTALSSAKRKLLPYVSLRHQKADEKKEMGVGKEKLGGNIDKKELREVAHERRVNSKEAELRNTQRTEEQPLLTRDEDAVYKPPEHRSKLEERSQRQSEVGKEKSKQTLSLSESADHKAMSQLNTIQKVMDVQVAKEKKA</sequence>
<feature type="region of interest" description="Disordered" evidence="1">
    <location>
        <begin position="122"/>
        <end position="147"/>
    </location>
</feature>
<proteinExistence type="predicted"/>
<name>A0A368G725_ANCCA</name>
<evidence type="ECO:0000256" key="1">
    <source>
        <dbReference type="SAM" id="MobiDB-lite"/>
    </source>
</evidence>
<reference evidence="2 3" key="1">
    <citation type="submission" date="2014-10" db="EMBL/GenBank/DDBJ databases">
        <title>Draft genome of the hookworm Ancylostoma caninum.</title>
        <authorList>
            <person name="Mitreva M."/>
        </authorList>
    </citation>
    <scope>NUCLEOTIDE SEQUENCE [LARGE SCALE GENOMIC DNA]</scope>
    <source>
        <strain evidence="2 3">Baltimore</strain>
    </source>
</reference>
<dbReference type="STRING" id="29170.A0A368G725"/>
<organism evidence="2 3">
    <name type="scientific">Ancylostoma caninum</name>
    <name type="common">Dog hookworm</name>
    <dbReference type="NCBI Taxonomy" id="29170"/>
    <lineage>
        <taxon>Eukaryota</taxon>
        <taxon>Metazoa</taxon>
        <taxon>Ecdysozoa</taxon>
        <taxon>Nematoda</taxon>
        <taxon>Chromadorea</taxon>
        <taxon>Rhabditida</taxon>
        <taxon>Rhabditina</taxon>
        <taxon>Rhabditomorpha</taxon>
        <taxon>Strongyloidea</taxon>
        <taxon>Ancylostomatidae</taxon>
        <taxon>Ancylostomatinae</taxon>
        <taxon>Ancylostoma</taxon>
    </lineage>
</organism>
<evidence type="ECO:0000313" key="3">
    <source>
        <dbReference type="Proteomes" id="UP000252519"/>
    </source>
</evidence>
<dbReference type="AlphaFoldDB" id="A0A368G725"/>
<dbReference type="EMBL" id="JOJR01000296">
    <property type="protein sequence ID" value="RCN40223.1"/>
    <property type="molecule type" value="Genomic_DNA"/>
</dbReference>
<dbReference type="OrthoDB" id="10585573at2759"/>
<feature type="region of interest" description="Disordered" evidence="1">
    <location>
        <begin position="164"/>
        <end position="183"/>
    </location>
</feature>
<protein>
    <submittedName>
        <fullName evidence="2">Uncharacterized protein</fullName>
    </submittedName>
</protein>